<organism evidence="2 3">
    <name type="scientific">Legionella quinlivanii</name>
    <dbReference type="NCBI Taxonomy" id="45073"/>
    <lineage>
        <taxon>Bacteria</taxon>
        <taxon>Pseudomonadati</taxon>
        <taxon>Pseudomonadota</taxon>
        <taxon>Gammaproteobacteria</taxon>
        <taxon>Legionellales</taxon>
        <taxon>Legionellaceae</taxon>
        <taxon>Legionella</taxon>
    </lineage>
</organism>
<dbReference type="Proteomes" id="UP000054618">
    <property type="component" value="Unassembled WGS sequence"/>
</dbReference>
<accession>A0A0W0Y7R0</accession>
<comment type="caution">
    <text evidence="2">The sequence shown here is derived from an EMBL/GenBank/DDBJ whole genome shotgun (WGS) entry which is preliminary data.</text>
</comment>
<dbReference type="EMBL" id="LNYS01000002">
    <property type="protein sequence ID" value="KTD52638.1"/>
    <property type="molecule type" value="Genomic_DNA"/>
</dbReference>
<feature type="chain" id="PRO_5006917386" evidence="1">
    <location>
        <begin position="19"/>
        <end position="142"/>
    </location>
</feature>
<keyword evidence="1" id="KW-0732">Signal</keyword>
<feature type="signal peptide" evidence="1">
    <location>
        <begin position="1"/>
        <end position="18"/>
    </location>
</feature>
<dbReference type="OrthoDB" id="5639757at2"/>
<dbReference type="PATRIC" id="fig|45073.5.peg.96"/>
<dbReference type="RefSeq" id="WP_133129115.1">
    <property type="nucleotide sequence ID" value="NZ_CAAAIK010000018.1"/>
</dbReference>
<evidence type="ECO:0000256" key="1">
    <source>
        <dbReference type="SAM" id="SignalP"/>
    </source>
</evidence>
<evidence type="ECO:0000313" key="3">
    <source>
        <dbReference type="Proteomes" id="UP000054618"/>
    </source>
</evidence>
<gene>
    <name evidence="2" type="ORF">Lqui_0091</name>
</gene>
<proteinExistence type="predicted"/>
<protein>
    <submittedName>
        <fullName evidence="2">Uncharacterized protein</fullName>
    </submittedName>
</protein>
<dbReference type="STRING" id="45073.Lqui_0091"/>
<reference evidence="2 3" key="1">
    <citation type="submission" date="2015-11" db="EMBL/GenBank/DDBJ databases">
        <title>Genomic analysis of 38 Legionella species identifies large and diverse effector repertoires.</title>
        <authorList>
            <person name="Burstein D."/>
            <person name="Amaro F."/>
            <person name="Zusman T."/>
            <person name="Lifshitz Z."/>
            <person name="Cohen O."/>
            <person name="Gilbert J.A."/>
            <person name="Pupko T."/>
            <person name="Shuman H.A."/>
            <person name="Segal G."/>
        </authorList>
    </citation>
    <scope>NUCLEOTIDE SEQUENCE [LARGE SCALE GENOMIC DNA]</scope>
    <source>
        <strain evidence="2 3">CDC#1442-AUS-E</strain>
    </source>
</reference>
<keyword evidence="3" id="KW-1185">Reference proteome</keyword>
<dbReference type="AlphaFoldDB" id="A0A0W0Y7R0"/>
<name>A0A0W0Y7R0_9GAMM</name>
<sequence>MKKFSSVVLLMAATTGFAGNFKQTIEFNIHPSSEIIRPPYLRACFSTTDFFDLAHCATLNKTQTSNSYSHGPKNWFLIGDGYYYHQTYLDSCYALFHMTTRTPEGDGKLVVDANITIKDHSPAAPEAVYTNCTVTWVPLSSK</sequence>
<evidence type="ECO:0000313" key="2">
    <source>
        <dbReference type="EMBL" id="KTD52638.1"/>
    </source>
</evidence>